<evidence type="ECO:0000256" key="2">
    <source>
        <dbReference type="ARBA" id="ARBA00007863"/>
    </source>
</evidence>
<dbReference type="PANTHER" id="PTHR14233">
    <property type="entry name" value="DUF914-RELATED"/>
    <property type="match status" value="1"/>
</dbReference>
<evidence type="ECO:0000256" key="4">
    <source>
        <dbReference type="ARBA" id="ARBA00022692"/>
    </source>
</evidence>
<dbReference type="PANTHER" id="PTHR14233:SF4">
    <property type="entry name" value="SOLUTE CARRIER FAMILY 35 MEMBER F2"/>
    <property type="match status" value="1"/>
</dbReference>
<evidence type="ECO:0008006" key="9">
    <source>
        <dbReference type="Google" id="ProtNLM"/>
    </source>
</evidence>
<evidence type="ECO:0000313" key="8">
    <source>
        <dbReference type="EMBL" id="CAE0707562.1"/>
    </source>
</evidence>
<comment type="subcellular location">
    <subcellularLocation>
        <location evidence="1">Membrane</location>
        <topology evidence="1">Multi-pass membrane protein</topology>
    </subcellularLocation>
</comment>
<name>A0A7S4A9L4_9STRA</name>
<feature type="transmembrane region" description="Helical" evidence="7">
    <location>
        <begin position="258"/>
        <end position="277"/>
    </location>
</feature>
<gene>
    <name evidence="8" type="ORF">PAUS00366_LOCUS282</name>
</gene>
<keyword evidence="4 7" id="KW-0812">Transmembrane</keyword>
<dbReference type="GO" id="GO:0022857">
    <property type="term" value="F:transmembrane transporter activity"/>
    <property type="evidence" value="ECO:0007669"/>
    <property type="project" value="InterPro"/>
</dbReference>
<dbReference type="InterPro" id="IPR052221">
    <property type="entry name" value="SLC35F_Transporter"/>
</dbReference>
<keyword evidence="5 7" id="KW-1133">Transmembrane helix</keyword>
<dbReference type="GO" id="GO:0016020">
    <property type="term" value="C:membrane"/>
    <property type="evidence" value="ECO:0007669"/>
    <property type="project" value="UniProtKB-SubCell"/>
</dbReference>
<feature type="transmembrane region" description="Helical" evidence="7">
    <location>
        <begin position="89"/>
        <end position="108"/>
    </location>
</feature>
<feature type="transmembrane region" description="Helical" evidence="7">
    <location>
        <begin position="162"/>
        <end position="183"/>
    </location>
</feature>
<feature type="transmembrane region" description="Helical" evidence="7">
    <location>
        <begin position="228"/>
        <end position="246"/>
    </location>
</feature>
<protein>
    <recommendedName>
        <fullName evidence="9">EamA domain-containing protein</fullName>
    </recommendedName>
</protein>
<feature type="transmembrane region" description="Helical" evidence="7">
    <location>
        <begin position="135"/>
        <end position="156"/>
    </location>
</feature>
<organism evidence="8">
    <name type="scientific">Pseudo-nitzschia australis</name>
    <dbReference type="NCBI Taxonomy" id="44445"/>
    <lineage>
        <taxon>Eukaryota</taxon>
        <taxon>Sar</taxon>
        <taxon>Stramenopiles</taxon>
        <taxon>Ochrophyta</taxon>
        <taxon>Bacillariophyta</taxon>
        <taxon>Bacillariophyceae</taxon>
        <taxon>Bacillariophycidae</taxon>
        <taxon>Bacillariales</taxon>
        <taxon>Bacillariaceae</taxon>
        <taxon>Pseudo-nitzschia</taxon>
    </lineage>
</organism>
<keyword evidence="6 7" id="KW-0472">Membrane</keyword>
<evidence type="ECO:0000256" key="5">
    <source>
        <dbReference type="ARBA" id="ARBA00022989"/>
    </source>
</evidence>
<dbReference type="AlphaFoldDB" id="A0A7S4A9L4"/>
<dbReference type="Pfam" id="PF06027">
    <property type="entry name" value="SLC35F"/>
    <property type="match status" value="1"/>
</dbReference>
<evidence type="ECO:0000256" key="7">
    <source>
        <dbReference type="SAM" id="Phobius"/>
    </source>
</evidence>
<proteinExistence type="inferred from homology"/>
<dbReference type="EMBL" id="HBIX01000344">
    <property type="protein sequence ID" value="CAE0707562.1"/>
    <property type="molecule type" value="Transcribed_RNA"/>
</dbReference>
<sequence length="407" mass="46083">MGPGQRSTNDADCDSLVVLQQQHLFDTKNRDGDEMNVSNLLQEFERRREEYPVQQIYGWTALLFGQLVALVATSMNATSYMLEYGMHKVFPMFLLFNSYVILTLHLFWSSSSNKGQAETPRYRLPLTRLKLRSPWYHYLCLSCLDIAPNYFALLAIHQTSLMSATLLQSLTIPSAMIFCRLLLGKKYRWMHYVGVALCMLGGGITVITDKGDIWSSDGETSHPHTYSGDILAVLAALLYGIGDSCAEFWSKHVNREEYLGMIGLFGAIWTLIASLVYERDAVVEALNVDDEAFFRIVGVMVWYIASLAGYYIVESAFLMKSDATLLNLSLQTQNFWAIIFSVLAFKEKPDLPFYFAISSVVAGVFVYELCENDDTAIRLERLKKIDDIETESTPLNRTGHISCENIE</sequence>
<feature type="transmembrane region" description="Helical" evidence="7">
    <location>
        <begin position="292"/>
        <end position="313"/>
    </location>
</feature>
<evidence type="ECO:0000256" key="1">
    <source>
        <dbReference type="ARBA" id="ARBA00004141"/>
    </source>
</evidence>
<dbReference type="InterPro" id="IPR009262">
    <property type="entry name" value="SLC35_F1/F2/F6"/>
</dbReference>
<evidence type="ECO:0000256" key="6">
    <source>
        <dbReference type="ARBA" id="ARBA00023136"/>
    </source>
</evidence>
<feature type="transmembrane region" description="Helical" evidence="7">
    <location>
        <begin position="56"/>
        <end position="77"/>
    </location>
</feature>
<reference evidence="8" key="1">
    <citation type="submission" date="2021-01" db="EMBL/GenBank/DDBJ databases">
        <authorList>
            <person name="Corre E."/>
            <person name="Pelletier E."/>
            <person name="Niang G."/>
            <person name="Scheremetjew M."/>
            <person name="Finn R."/>
            <person name="Kale V."/>
            <person name="Holt S."/>
            <person name="Cochrane G."/>
            <person name="Meng A."/>
            <person name="Brown T."/>
            <person name="Cohen L."/>
        </authorList>
    </citation>
    <scope>NUCLEOTIDE SEQUENCE</scope>
    <source>
        <strain evidence="8">10249 10 AB</strain>
    </source>
</reference>
<dbReference type="SUPFAM" id="SSF103481">
    <property type="entry name" value="Multidrug resistance efflux transporter EmrE"/>
    <property type="match status" value="1"/>
</dbReference>
<accession>A0A7S4A9L4</accession>
<comment type="similarity">
    <text evidence="2">Belongs to the SLC35F solute transporter family.</text>
</comment>
<evidence type="ECO:0000256" key="3">
    <source>
        <dbReference type="ARBA" id="ARBA00022448"/>
    </source>
</evidence>
<keyword evidence="3" id="KW-0813">Transport</keyword>
<dbReference type="InterPro" id="IPR037185">
    <property type="entry name" value="EmrE-like"/>
</dbReference>
<feature type="transmembrane region" description="Helical" evidence="7">
    <location>
        <begin position="190"/>
        <end position="208"/>
    </location>
</feature>